<dbReference type="Proteomes" id="UP001293593">
    <property type="component" value="Unassembled WGS sequence"/>
</dbReference>
<evidence type="ECO:0000313" key="2">
    <source>
        <dbReference type="Proteomes" id="UP001293593"/>
    </source>
</evidence>
<proteinExistence type="predicted"/>
<sequence>MRLAFSQTLMPWRGLSSHFEGKLNLKWMPPLEFITLKMKKMEAMARKREGRRDVEEEVDVTELITELTILC</sequence>
<accession>A0AAE1JJ66</accession>
<name>A0AAE1JJ66_9FABA</name>
<organism evidence="1 2">
    <name type="scientific">Acacia crassicarpa</name>
    <name type="common">northern wattle</name>
    <dbReference type="NCBI Taxonomy" id="499986"/>
    <lineage>
        <taxon>Eukaryota</taxon>
        <taxon>Viridiplantae</taxon>
        <taxon>Streptophyta</taxon>
        <taxon>Embryophyta</taxon>
        <taxon>Tracheophyta</taxon>
        <taxon>Spermatophyta</taxon>
        <taxon>Magnoliopsida</taxon>
        <taxon>eudicotyledons</taxon>
        <taxon>Gunneridae</taxon>
        <taxon>Pentapetalae</taxon>
        <taxon>rosids</taxon>
        <taxon>fabids</taxon>
        <taxon>Fabales</taxon>
        <taxon>Fabaceae</taxon>
        <taxon>Caesalpinioideae</taxon>
        <taxon>mimosoid clade</taxon>
        <taxon>Acacieae</taxon>
        <taxon>Acacia</taxon>
    </lineage>
</organism>
<comment type="caution">
    <text evidence="1">The sequence shown here is derived from an EMBL/GenBank/DDBJ whole genome shotgun (WGS) entry which is preliminary data.</text>
</comment>
<dbReference type="EMBL" id="JAWXYG010000005">
    <property type="protein sequence ID" value="KAK4271602.1"/>
    <property type="molecule type" value="Genomic_DNA"/>
</dbReference>
<dbReference type="AlphaFoldDB" id="A0AAE1JJ66"/>
<evidence type="ECO:0000313" key="1">
    <source>
        <dbReference type="EMBL" id="KAK4271602.1"/>
    </source>
</evidence>
<protein>
    <submittedName>
        <fullName evidence="1">Uncharacterized protein</fullName>
    </submittedName>
</protein>
<keyword evidence="2" id="KW-1185">Reference proteome</keyword>
<reference evidence="1" key="1">
    <citation type="submission" date="2023-10" db="EMBL/GenBank/DDBJ databases">
        <title>Chromosome-level genome of the transformable northern wattle, Acacia crassicarpa.</title>
        <authorList>
            <person name="Massaro I."/>
            <person name="Sinha N.R."/>
            <person name="Poethig S."/>
            <person name="Leichty A.R."/>
        </authorList>
    </citation>
    <scope>NUCLEOTIDE SEQUENCE</scope>
    <source>
        <strain evidence="1">Acra3RX</strain>
        <tissue evidence="1">Leaf</tissue>
    </source>
</reference>
<gene>
    <name evidence="1" type="ORF">QN277_020276</name>
</gene>